<evidence type="ECO:0000313" key="6">
    <source>
        <dbReference type="EMBL" id="GAA4184144.1"/>
    </source>
</evidence>
<keyword evidence="7" id="KW-1185">Reference proteome</keyword>
<keyword evidence="3" id="KW-0520">NAD</keyword>
<dbReference type="InterPro" id="IPR017476">
    <property type="entry name" value="UDP-Glc/GDP-Man"/>
</dbReference>
<name>A0ABP8AHR2_9ACTN</name>
<evidence type="ECO:0000313" key="7">
    <source>
        <dbReference type="Proteomes" id="UP001501251"/>
    </source>
</evidence>
<dbReference type="Pfam" id="PF03721">
    <property type="entry name" value="UDPG_MGDP_dh_N"/>
    <property type="match status" value="1"/>
</dbReference>
<feature type="domain" description="UDP-glucose/GDP-mannose dehydrogenase C-terminal" evidence="5">
    <location>
        <begin position="330"/>
        <end position="432"/>
    </location>
</feature>
<dbReference type="InterPro" id="IPR036291">
    <property type="entry name" value="NAD(P)-bd_dom_sf"/>
</dbReference>
<dbReference type="Proteomes" id="UP001501251">
    <property type="component" value="Unassembled WGS sequence"/>
</dbReference>
<evidence type="ECO:0000256" key="3">
    <source>
        <dbReference type="ARBA" id="ARBA00023027"/>
    </source>
</evidence>
<evidence type="ECO:0000256" key="2">
    <source>
        <dbReference type="ARBA" id="ARBA00023002"/>
    </source>
</evidence>
<gene>
    <name evidence="6" type="ORF">GCM10022252_12560</name>
</gene>
<dbReference type="EMBL" id="BAABAQ010000002">
    <property type="protein sequence ID" value="GAA4184144.1"/>
    <property type="molecule type" value="Genomic_DNA"/>
</dbReference>
<comment type="similarity">
    <text evidence="1 4">Belongs to the UDP-glucose/GDP-mannose dehydrogenase family.</text>
</comment>
<dbReference type="Pfam" id="PF03720">
    <property type="entry name" value="UDPG_MGDP_dh_C"/>
    <property type="match status" value="1"/>
</dbReference>
<dbReference type="InterPro" id="IPR028359">
    <property type="entry name" value="UDP_ManNAc/GlcNAc_DH"/>
</dbReference>
<protein>
    <submittedName>
        <fullName evidence="6">Nucleotide sugar dehydrogenase</fullName>
    </submittedName>
</protein>
<dbReference type="SUPFAM" id="SSF52413">
    <property type="entry name" value="UDP-glucose/GDP-mannose dehydrogenase C-terminal domain"/>
    <property type="match status" value="1"/>
</dbReference>
<evidence type="ECO:0000256" key="1">
    <source>
        <dbReference type="ARBA" id="ARBA00006601"/>
    </source>
</evidence>
<dbReference type="InterPro" id="IPR014026">
    <property type="entry name" value="UDP-Glc/GDP-Man_DH_dimer"/>
</dbReference>
<dbReference type="SUPFAM" id="SSF51735">
    <property type="entry name" value="NAD(P)-binding Rossmann-fold domains"/>
    <property type="match status" value="1"/>
</dbReference>
<proteinExistence type="inferred from homology"/>
<dbReference type="PIRSF" id="PIRSF000124">
    <property type="entry name" value="UDPglc_GDPman_dh"/>
    <property type="match status" value="1"/>
</dbReference>
<dbReference type="SUPFAM" id="SSF48179">
    <property type="entry name" value="6-phosphogluconate dehydrogenase C-terminal domain-like"/>
    <property type="match status" value="1"/>
</dbReference>
<dbReference type="PIRSF" id="PIRSF500136">
    <property type="entry name" value="UDP_ManNAc_DH"/>
    <property type="match status" value="1"/>
</dbReference>
<dbReference type="RefSeq" id="WP_344915902.1">
    <property type="nucleotide sequence ID" value="NZ_BAABAQ010000002.1"/>
</dbReference>
<keyword evidence="2" id="KW-0560">Oxidoreductase</keyword>
<dbReference type="InterPro" id="IPR014027">
    <property type="entry name" value="UDP-Glc/GDP-Man_DH_C"/>
</dbReference>
<evidence type="ECO:0000259" key="5">
    <source>
        <dbReference type="SMART" id="SM00984"/>
    </source>
</evidence>
<dbReference type="PANTHER" id="PTHR43491:SF2">
    <property type="entry name" value="UDP-N-ACETYL-D-MANNOSAMINE DEHYDROGENASE"/>
    <property type="match status" value="1"/>
</dbReference>
<dbReference type="InterPro" id="IPR001732">
    <property type="entry name" value="UDP-Glc/GDP-Man_DH_N"/>
</dbReference>
<dbReference type="Pfam" id="PF00984">
    <property type="entry name" value="UDPG_MGDP_dh"/>
    <property type="match status" value="1"/>
</dbReference>
<organism evidence="6 7">
    <name type="scientific">Streptosporangium oxazolinicum</name>
    <dbReference type="NCBI Taxonomy" id="909287"/>
    <lineage>
        <taxon>Bacteria</taxon>
        <taxon>Bacillati</taxon>
        <taxon>Actinomycetota</taxon>
        <taxon>Actinomycetes</taxon>
        <taxon>Streptosporangiales</taxon>
        <taxon>Streptosporangiaceae</taxon>
        <taxon>Streptosporangium</taxon>
    </lineage>
</organism>
<reference evidence="7" key="1">
    <citation type="journal article" date="2019" name="Int. J. Syst. Evol. Microbiol.">
        <title>The Global Catalogue of Microorganisms (GCM) 10K type strain sequencing project: providing services to taxonomists for standard genome sequencing and annotation.</title>
        <authorList>
            <consortium name="The Broad Institute Genomics Platform"/>
            <consortium name="The Broad Institute Genome Sequencing Center for Infectious Disease"/>
            <person name="Wu L."/>
            <person name="Ma J."/>
        </authorList>
    </citation>
    <scope>NUCLEOTIDE SEQUENCE [LARGE SCALE GENOMIC DNA]</scope>
    <source>
        <strain evidence="7">JCM 17388</strain>
    </source>
</reference>
<accession>A0ABP8AHR2</accession>
<comment type="caution">
    <text evidence="6">The sequence shown here is derived from an EMBL/GenBank/DDBJ whole genome shotgun (WGS) entry which is preliminary data.</text>
</comment>
<evidence type="ECO:0000256" key="4">
    <source>
        <dbReference type="PIRNR" id="PIRNR000124"/>
    </source>
</evidence>
<dbReference type="InterPro" id="IPR008927">
    <property type="entry name" value="6-PGluconate_DH-like_C_sf"/>
</dbReference>
<dbReference type="Gene3D" id="3.40.50.720">
    <property type="entry name" value="NAD(P)-binding Rossmann-like Domain"/>
    <property type="match status" value="2"/>
</dbReference>
<dbReference type="PANTHER" id="PTHR43491">
    <property type="entry name" value="UDP-N-ACETYL-D-MANNOSAMINE DEHYDROGENASE"/>
    <property type="match status" value="1"/>
</dbReference>
<dbReference type="NCBIfam" id="TIGR03026">
    <property type="entry name" value="NDP-sugDHase"/>
    <property type="match status" value="1"/>
</dbReference>
<dbReference type="InterPro" id="IPR036220">
    <property type="entry name" value="UDP-Glc/GDP-Man_DH_C_sf"/>
</dbReference>
<dbReference type="SMART" id="SM00984">
    <property type="entry name" value="UDPG_MGDP_dh_C"/>
    <property type="match status" value="1"/>
</dbReference>
<sequence>MQFLPDSEDITAAVLGLGYVGSCVAAVLADRGVEVIGVDTDTTLVEELNNRHCRFSETGLPELMAGGLDAGKLRVTTDYDAITGADVVIVAVGTPIHGRGVLKDAQLKGACEELSQRIRRGQLLIFKSTVPPGATRELVVPILERSGLTCGVDFGLAFCPERLSEGTALAEMRSFPIVVGGWCQESTEAAVAFWRRAIGVEVIACASLEAAEMVKLADNWWIDHNIALANELAKLCATFDMDVLDVISAANTIPKGNGNVNILLPSVGVGGSCLTKDPWMVWQAAKGRGIDMLTIPAAREVNAGMPLYTVELILTELAKLGKRPEGAKVAVLGLAFKNDTGDLRETPTQPVVSGLRDAGVEVTAFDPLVHPDEVEKTFGLKVSESYEEAVSGADCVAVLAWHREFGTIDFTELREMVSGSCVLIDGRAYYPRETIAKLRRVGFAYRGIGR</sequence>